<dbReference type="InterPro" id="IPR047687">
    <property type="entry name" value="OMA_tautomer-like"/>
</dbReference>
<dbReference type="InterPro" id="IPR007400">
    <property type="entry name" value="PrpF-like"/>
</dbReference>
<comment type="similarity">
    <text evidence="1">Belongs to the PrpF family.</text>
</comment>
<accession>A0ABW4MAX9</accession>
<dbReference type="SUPFAM" id="SSF54506">
    <property type="entry name" value="Diaminopimelate epimerase-like"/>
    <property type="match status" value="2"/>
</dbReference>
<dbReference type="Pfam" id="PF04303">
    <property type="entry name" value="PrpF"/>
    <property type="match status" value="1"/>
</dbReference>
<dbReference type="Gene3D" id="3.10.310.10">
    <property type="entry name" value="Diaminopimelate Epimerase, Chain A, domain 1"/>
    <property type="match status" value="2"/>
</dbReference>
<evidence type="ECO:0000313" key="4">
    <source>
        <dbReference type="Proteomes" id="UP001597322"/>
    </source>
</evidence>
<evidence type="ECO:0000256" key="2">
    <source>
        <dbReference type="ARBA" id="ARBA00023235"/>
    </source>
</evidence>
<gene>
    <name evidence="3" type="ORF">ACFSE1_18255</name>
</gene>
<dbReference type="EC" id="5.3.2.8" evidence="3"/>
<proteinExistence type="inferred from homology"/>
<comment type="caution">
    <text evidence="3">The sequence shown here is derived from an EMBL/GenBank/DDBJ whole genome shotgun (WGS) entry which is preliminary data.</text>
</comment>
<dbReference type="Proteomes" id="UP001597322">
    <property type="component" value="Unassembled WGS sequence"/>
</dbReference>
<evidence type="ECO:0000256" key="1">
    <source>
        <dbReference type="ARBA" id="ARBA00007673"/>
    </source>
</evidence>
<name>A0ABW4MAX9_9HYPH</name>
<dbReference type="PANTHER" id="PTHR43709">
    <property type="entry name" value="ACONITATE ISOMERASE-RELATED"/>
    <property type="match status" value="1"/>
</dbReference>
<evidence type="ECO:0000313" key="3">
    <source>
        <dbReference type="EMBL" id="MFD1747416.1"/>
    </source>
</evidence>
<dbReference type="GO" id="GO:0016853">
    <property type="term" value="F:isomerase activity"/>
    <property type="evidence" value="ECO:0007669"/>
    <property type="project" value="UniProtKB-KW"/>
</dbReference>
<dbReference type="RefSeq" id="WP_377404669.1">
    <property type="nucleotide sequence ID" value="NZ_JBHUEQ010000039.1"/>
</dbReference>
<organism evidence="3 4">
    <name type="scientific">Rhizobium helianthi</name>
    <dbReference type="NCBI Taxonomy" id="1132695"/>
    <lineage>
        <taxon>Bacteria</taxon>
        <taxon>Pseudomonadati</taxon>
        <taxon>Pseudomonadota</taxon>
        <taxon>Alphaproteobacteria</taxon>
        <taxon>Hyphomicrobiales</taxon>
        <taxon>Rhizobiaceae</taxon>
        <taxon>Rhizobium/Agrobacterium group</taxon>
        <taxon>Rhizobium</taxon>
    </lineage>
</organism>
<dbReference type="EMBL" id="JBHUEQ010000039">
    <property type="protein sequence ID" value="MFD1747416.1"/>
    <property type="molecule type" value="Genomic_DNA"/>
</dbReference>
<keyword evidence="4" id="KW-1185">Reference proteome</keyword>
<protein>
    <submittedName>
        <fullName evidence="3">4-oxalomesaconate tautomerase</fullName>
        <ecNumber evidence="3">5.3.2.8</ecNumber>
    </submittedName>
</protein>
<keyword evidence="2 3" id="KW-0413">Isomerase</keyword>
<dbReference type="NCBIfam" id="NF033377">
    <property type="entry name" value="OMA_tautomer"/>
    <property type="match status" value="1"/>
</dbReference>
<dbReference type="PANTHER" id="PTHR43709:SF3">
    <property type="entry name" value="ISOMERASE YBHH-RELATED"/>
    <property type="match status" value="1"/>
</dbReference>
<sequence length="367" mass="38677">MDDLIRIPCVMMRGGTSKGPFFLSRDLPVDPVERDHLLLEIMGSGHPLQIDGIGGGNPLSSKVAIVGPSSHPEADVDYLFAQVKVLEKSVDTAPNCGNMLSAVGPFAIEAGLIAAEVGETLIRVHNVNTGKIIEARVRTPEGQLVYQGEAQIDGVPGTAAPVYLAFRNAIGAKTGKLLPTGNAVDRVLDVDATLVDGATPLVVLRASDFGFTGSEPAASLDSDSAFMTRLESVRREAGRMMGLGDVSQSVLPKPLLIGASQGHGDLAVRYFTPASCHTALATTGAVSLGLAATIPTSLVGEHFPNMTLPVSLAWEHPTGLLRVRIEKAQGDNSPTVSVMRTSRRLFEGAALVRKRDPMVADYRVASK</sequence>
<reference evidence="4" key="1">
    <citation type="journal article" date="2019" name="Int. J. Syst. Evol. Microbiol.">
        <title>The Global Catalogue of Microorganisms (GCM) 10K type strain sequencing project: providing services to taxonomists for standard genome sequencing and annotation.</title>
        <authorList>
            <consortium name="The Broad Institute Genomics Platform"/>
            <consortium name="The Broad Institute Genome Sequencing Center for Infectious Disease"/>
            <person name="Wu L."/>
            <person name="Ma J."/>
        </authorList>
    </citation>
    <scope>NUCLEOTIDE SEQUENCE [LARGE SCALE GENOMIC DNA]</scope>
    <source>
        <strain evidence="4">CG52</strain>
    </source>
</reference>